<dbReference type="Proteomes" id="UP000005990">
    <property type="component" value="Unassembled WGS sequence"/>
</dbReference>
<dbReference type="GO" id="GO:0005829">
    <property type="term" value="C:cytosol"/>
    <property type="evidence" value="ECO:0007669"/>
    <property type="project" value="TreeGrafter"/>
</dbReference>
<comment type="caution">
    <text evidence="1">The sequence shown here is derived from an EMBL/GenBank/DDBJ whole genome shotgun (WGS) entry which is preliminary data.</text>
</comment>
<dbReference type="SFLD" id="SFLDG01144">
    <property type="entry name" value="C2.B.4:_PGP_Like"/>
    <property type="match status" value="1"/>
</dbReference>
<dbReference type="NCBIfam" id="TIGR01484">
    <property type="entry name" value="HAD-SF-IIB"/>
    <property type="match status" value="1"/>
</dbReference>
<accession>E4KN30</accession>
<dbReference type="PANTHER" id="PTHR10000:SF53">
    <property type="entry name" value="5-AMINO-6-(5-PHOSPHO-D-RIBITYLAMINO)URACIL PHOSPHATASE YBJI-RELATED"/>
    <property type="match status" value="1"/>
</dbReference>
<evidence type="ECO:0000313" key="1">
    <source>
        <dbReference type="EMBL" id="EFR31808.1"/>
    </source>
</evidence>
<dbReference type="SFLD" id="SFLDG01140">
    <property type="entry name" value="C2.B:_Phosphomannomutase_and_P"/>
    <property type="match status" value="1"/>
</dbReference>
<dbReference type="GO" id="GO:0016791">
    <property type="term" value="F:phosphatase activity"/>
    <property type="evidence" value="ECO:0007669"/>
    <property type="project" value="TreeGrafter"/>
</dbReference>
<evidence type="ECO:0000313" key="2">
    <source>
        <dbReference type="Proteomes" id="UP000005990"/>
    </source>
</evidence>
<dbReference type="AlphaFoldDB" id="E4KN30"/>
<organism evidence="1 2">
    <name type="scientific">Eremococcus coleocola ACS-139-V-Col8</name>
    <dbReference type="NCBI Taxonomy" id="908337"/>
    <lineage>
        <taxon>Bacteria</taxon>
        <taxon>Bacillati</taxon>
        <taxon>Bacillota</taxon>
        <taxon>Bacilli</taxon>
        <taxon>Lactobacillales</taxon>
        <taxon>Aerococcaceae</taxon>
        <taxon>Eremococcus</taxon>
    </lineage>
</organism>
<dbReference type="STRING" id="908337.HMPREF9257_0007"/>
<protein>
    <submittedName>
        <fullName evidence="1">Cof-like hydrolase</fullName>
    </submittedName>
</protein>
<reference evidence="1 2" key="1">
    <citation type="submission" date="2010-10" db="EMBL/GenBank/DDBJ databases">
        <authorList>
            <person name="Durkin A.S."/>
            <person name="Madupu R."/>
            <person name="Torralba M."/>
            <person name="Gillis M."/>
            <person name="Methe B."/>
            <person name="Sutton G."/>
            <person name="Nelson K.E."/>
        </authorList>
    </citation>
    <scope>NUCLEOTIDE SEQUENCE [LARGE SCALE GENOMIC DNA]</scope>
    <source>
        <strain evidence="1 2">ACS-139-V-Col8</strain>
    </source>
</reference>
<gene>
    <name evidence="1" type="ORF">HMPREF9257_0007</name>
</gene>
<dbReference type="PANTHER" id="PTHR10000">
    <property type="entry name" value="PHOSPHOSERINE PHOSPHATASE"/>
    <property type="match status" value="1"/>
</dbReference>
<dbReference type="InterPro" id="IPR000150">
    <property type="entry name" value="Cof"/>
</dbReference>
<dbReference type="InterPro" id="IPR006379">
    <property type="entry name" value="HAD-SF_hydro_IIB"/>
</dbReference>
<dbReference type="CDD" id="cd07518">
    <property type="entry name" value="HAD_YbiV-Like"/>
    <property type="match status" value="1"/>
</dbReference>
<proteinExistence type="predicted"/>
<dbReference type="Pfam" id="PF08282">
    <property type="entry name" value="Hydrolase_3"/>
    <property type="match status" value="1"/>
</dbReference>
<dbReference type="SFLD" id="SFLDS00003">
    <property type="entry name" value="Haloacid_Dehalogenase"/>
    <property type="match status" value="1"/>
</dbReference>
<dbReference type="InterPro" id="IPR023214">
    <property type="entry name" value="HAD_sf"/>
</dbReference>
<dbReference type="EMBL" id="AENN01000006">
    <property type="protein sequence ID" value="EFR31808.1"/>
    <property type="molecule type" value="Genomic_DNA"/>
</dbReference>
<sequence length="264" mass="29683">MIRLVAFDLDGTFLSSFNKYNRPRFKKVFDQLKAQGIKVVAISGNRYYRMAKIFKDYLDDMIFVADNGALIWNKGQVIHQNTFDAESMERLLAEYHYPGMSLSGLNTSYIEQEVPFTQRLILKFFLGPIRRVPSFSPLPEDEFVKLSFRVKNQDTVALTKEINQRLEGHAHATHSGWGTIDIVPTGISKQSALAFLGDRFGIEPDQMMVFGDGGNDIHMLEYAGHSYAMANASDRVKAAAKAVAPSNKEDGVLQVLEDFLTSSQ</sequence>
<keyword evidence="1" id="KW-0378">Hydrolase</keyword>
<dbReference type="InterPro" id="IPR036412">
    <property type="entry name" value="HAD-like_sf"/>
</dbReference>
<dbReference type="PROSITE" id="PS01229">
    <property type="entry name" value="COF_2"/>
    <property type="match status" value="1"/>
</dbReference>
<keyword evidence="2" id="KW-1185">Reference proteome</keyword>
<dbReference type="SUPFAM" id="SSF56784">
    <property type="entry name" value="HAD-like"/>
    <property type="match status" value="1"/>
</dbReference>
<dbReference type="GO" id="GO:0000287">
    <property type="term" value="F:magnesium ion binding"/>
    <property type="evidence" value="ECO:0007669"/>
    <property type="project" value="TreeGrafter"/>
</dbReference>
<dbReference type="eggNOG" id="COG0561">
    <property type="taxonomic scope" value="Bacteria"/>
</dbReference>
<dbReference type="Gene3D" id="3.40.50.1000">
    <property type="entry name" value="HAD superfamily/HAD-like"/>
    <property type="match status" value="1"/>
</dbReference>
<dbReference type="OrthoDB" id="9814970at2"/>
<dbReference type="NCBIfam" id="TIGR00099">
    <property type="entry name" value="Cof-subfamily"/>
    <property type="match status" value="1"/>
</dbReference>
<dbReference type="RefSeq" id="WP_006417940.1">
    <property type="nucleotide sequence ID" value="NZ_AENN01000006.1"/>
</dbReference>
<dbReference type="Gene3D" id="3.30.1240.10">
    <property type="match status" value="1"/>
</dbReference>
<name>E4KN30_9LACT</name>